<dbReference type="CDD" id="cd00075">
    <property type="entry name" value="HATPase"/>
    <property type="match status" value="1"/>
</dbReference>
<dbReference type="InterPro" id="IPR036890">
    <property type="entry name" value="HATPase_C_sf"/>
</dbReference>
<evidence type="ECO:0000256" key="6">
    <source>
        <dbReference type="ARBA" id="ARBA00022692"/>
    </source>
</evidence>
<dbReference type="EC" id="2.7.13.3" evidence="3"/>
<evidence type="ECO:0000259" key="12">
    <source>
        <dbReference type="PROSITE" id="PS50109"/>
    </source>
</evidence>
<evidence type="ECO:0000256" key="1">
    <source>
        <dbReference type="ARBA" id="ARBA00000085"/>
    </source>
</evidence>
<dbReference type="EMBL" id="JABBPG010000005">
    <property type="protein sequence ID" value="NOU51481.1"/>
    <property type="molecule type" value="Genomic_DNA"/>
</dbReference>
<dbReference type="CDD" id="cd00082">
    <property type="entry name" value="HisKA"/>
    <property type="match status" value="1"/>
</dbReference>
<dbReference type="PANTHER" id="PTHR45436:SF5">
    <property type="entry name" value="SENSOR HISTIDINE KINASE TRCS"/>
    <property type="match status" value="1"/>
</dbReference>
<keyword evidence="15" id="KW-1185">Reference proteome</keyword>
<keyword evidence="10 11" id="KW-0472">Membrane</keyword>
<dbReference type="SUPFAM" id="SSF55874">
    <property type="entry name" value="ATPase domain of HSP90 chaperone/DNA topoisomerase II/histidine kinase"/>
    <property type="match status" value="1"/>
</dbReference>
<dbReference type="SUPFAM" id="SSF47384">
    <property type="entry name" value="Homodimeric domain of signal transducing histidine kinase"/>
    <property type="match status" value="1"/>
</dbReference>
<keyword evidence="7 14" id="KW-0418">Kinase</keyword>
<dbReference type="CDD" id="cd06225">
    <property type="entry name" value="HAMP"/>
    <property type="match status" value="1"/>
</dbReference>
<dbReference type="InterPro" id="IPR005467">
    <property type="entry name" value="His_kinase_dom"/>
</dbReference>
<evidence type="ECO:0000256" key="5">
    <source>
        <dbReference type="ARBA" id="ARBA00022679"/>
    </source>
</evidence>
<comment type="caution">
    <text evidence="14">The sequence shown here is derived from an EMBL/GenBank/DDBJ whole genome shotgun (WGS) entry which is preliminary data.</text>
</comment>
<dbReference type="PANTHER" id="PTHR45436">
    <property type="entry name" value="SENSOR HISTIDINE KINASE YKOH"/>
    <property type="match status" value="1"/>
</dbReference>
<dbReference type="InterPro" id="IPR004358">
    <property type="entry name" value="Sig_transdc_His_kin-like_C"/>
</dbReference>
<name>A0A849VIC2_9GAMM</name>
<gene>
    <name evidence="14" type="ORF">HG263_13170</name>
</gene>
<evidence type="ECO:0000256" key="10">
    <source>
        <dbReference type="ARBA" id="ARBA00023136"/>
    </source>
</evidence>
<dbReference type="Pfam" id="PF02518">
    <property type="entry name" value="HATPase_c"/>
    <property type="match status" value="1"/>
</dbReference>
<dbReference type="PRINTS" id="PR00344">
    <property type="entry name" value="BCTRLSENSOR"/>
</dbReference>
<dbReference type="AlphaFoldDB" id="A0A849VIC2"/>
<evidence type="ECO:0000256" key="9">
    <source>
        <dbReference type="ARBA" id="ARBA00023012"/>
    </source>
</evidence>
<dbReference type="Pfam" id="PF00512">
    <property type="entry name" value="HisKA"/>
    <property type="match status" value="1"/>
</dbReference>
<feature type="transmembrane region" description="Helical" evidence="11">
    <location>
        <begin position="12"/>
        <end position="33"/>
    </location>
</feature>
<dbReference type="InterPro" id="IPR003661">
    <property type="entry name" value="HisK_dim/P_dom"/>
</dbReference>
<keyword evidence="4" id="KW-0597">Phosphoprotein</keyword>
<dbReference type="InterPro" id="IPR036097">
    <property type="entry name" value="HisK_dim/P_sf"/>
</dbReference>
<dbReference type="PROSITE" id="PS50109">
    <property type="entry name" value="HIS_KIN"/>
    <property type="match status" value="1"/>
</dbReference>
<feature type="transmembrane region" description="Helical" evidence="11">
    <location>
        <begin position="147"/>
        <end position="168"/>
    </location>
</feature>
<evidence type="ECO:0000313" key="14">
    <source>
        <dbReference type="EMBL" id="NOU51481.1"/>
    </source>
</evidence>
<accession>A0A849VIC2</accession>
<protein>
    <recommendedName>
        <fullName evidence="3">histidine kinase</fullName>
        <ecNumber evidence="3">2.7.13.3</ecNumber>
    </recommendedName>
</protein>
<dbReference type="Proteomes" id="UP000586305">
    <property type="component" value="Unassembled WGS sequence"/>
</dbReference>
<evidence type="ECO:0000256" key="11">
    <source>
        <dbReference type="SAM" id="Phobius"/>
    </source>
</evidence>
<evidence type="ECO:0000259" key="13">
    <source>
        <dbReference type="PROSITE" id="PS50885"/>
    </source>
</evidence>
<comment type="subcellular location">
    <subcellularLocation>
        <location evidence="2">Membrane</location>
    </subcellularLocation>
</comment>
<proteinExistence type="predicted"/>
<keyword evidence="9" id="KW-0902">Two-component regulatory system</keyword>
<dbReference type="InterPro" id="IPR003594">
    <property type="entry name" value="HATPase_dom"/>
</dbReference>
<dbReference type="SMART" id="SM00388">
    <property type="entry name" value="HisKA"/>
    <property type="match status" value="1"/>
</dbReference>
<evidence type="ECO:0000313" key="15">
    <source>
        <dbReference type="Proteomes" id="UP000586305"/>
    </source>
</evidence>
<evidence type="ECO:0000256" key="2">
    <source>
        <dbReference type="ARBA" id="ARBA00004370"/>
    </source>
</evidence>
<dbReference type="Gene3D" id="3.30.565.10">
    <property type="entry name" value="Histidine kinase-like ATPase, C-terminal domain"/>
    <property type="match status" value="1"/>
</dbReference>
<feature type="transmembrane region" description="Helical" evidence="11">
    <location>
        <begin position="119"/>
        <end position="141"/>
    </location>
</feature>
<dbReference type="SUPFAM" id="SSF158472">
    <property type="entry name" value="HAMP domain-like"/>
    <property type="match status" value="1"/>
</dbReference>
<keyword evidence="5" id="KW-0808">Transferase</keyword>
<evidence type="ECO:0000256" key="7">
    <source>
        <dbReference type="ARBA" id="ARBA00022777"/>
    </source>
</evidence>
<feature type="domain" description="Histidine kinase" evidence="12">
    <location>
        <begin position="225"/>
        <end position="429"/>
    </location>
</feature>
<sequence length="430" mass="48964">MNYPKVGLFSRFFALFSATTILLGLCFVAAYFVMSEEQALKQLDLRYSAMQAFFKNIESTPIQHYQIHQYAEQIKGDIAIERQGQRFSNNTDFPNIAALVEHAHPFKAVFYAKYQSKYYLLYQLPDGWIAITSTLFNLLVYSKWTVYWPWLLAIVILCASYAMLRYWLTPLMDMFMVVKQVSKGDFTRGIKRIPNNEFAELIQGVNKMIEDLNVMFEAKNELLLAVSHELRTPLARMQVSLAMSCKDKHTKKIAQDIQHMEQLIEQLVEGERLRAGHQALHLTNNYLPALIDDLLAESVLFQRIQLIGEVPDVVLSVDVGRFKFLIRNLLNNALKHNSDDVECRLEITADDHNLTLVVADQGQGISKAAQRHLFEPFYSVNKVAYRDAKGIGLGLCLCKSIVEAHGGSIEVESELGQGTRFVVILPVCQS</sequence>
<dbReference type="Gene3D" id="1.10.287.130">
    <property type="match status" value="1"/>
</dbReference>
<dbReference type="RefSeq" id="WP_171626546.1">
    <property type="nucleotide sequence ID" value="NZ_JABBPG010000005.1"/>
</dbReference>
<dbReference type="InterPro" id="IPR003660">
    <property type="entry name" value="HAMP_dom"/>
</dbReference>
<keyword evidence="8 11" id="KW-1133">Transmembrane helix</keyword>
<reference evidence="14 15" key="1">
    <citation type="submission" date="2020-04" db="EMBL/GenBank/DDBJ databases">
        <title>Pseudoalteromonas caenipelagi sp. nov., isolated from a tidal flat.</title>
        <authorList>
            <person name="Park S."/>
            <person name="Yoon J.-H."/>
        </authorList>
    </citation>
    <scope>NUCLEOTIDE SEQUENCE [LARGE SCALE GENOMIC DNA]</scope>
    <source>
        <strain evidence="14 15">JBTF-M23</strain>
    </source>
</reference>
<evidence type="ECO:0000256" key="4">
    <source>
        <dbReference type="ARBA" id="ARBA00022553"/>
    </source>
</evidence>
<dbReference type="GO" id="GO:0000155">
    <property type="term" value="F:phosphorelay sensor kinase activity"/>
    <property type="evidence" value="ECO:0007669"/>
    <property type="project" value="InterPro"/>
</dbReference>
<dbReference type="PROSITE" id="PS50885">
    <property type="entry name" value="HAMP"/>
    <property type="match status" value="1"/>
</dbReference>
<evidence type="ECO:0000256" key="8">
    <source>
        <dbReference type="ARBA" id="ARBA00022989"/>
    </source>
</evidence>
<evidence type="ECO:0000256" key="3">
    <source>
        <dbReference type="ARBA" id="ARBA00012438"/>
    </source>
</evidence>
<comment type="catalytic activity">
    <reaction evidence="1">
        <text>ATP + protein L-histidine = ADP + protein N-phospho-L-histidine.</text>
        <dbReference type="EC" id="2.7.13.3"/>
    </reaction>
</comment>
<dbReference type="GO" id="GO:0005886">
    <property type="term" value="C:plasma membrane"/>
    <property type="evidence" value="ECO:0007669"/>
    <property type="project" value="TreeGrafter"/>
</dbReference>
<keyword evidence="6 11" id="KW-0812">Transmembrane</keyword>
<feature type="domain" description="HAMP" evidence="13">
    <location>
        <begin position="165"/>
        <end position="217"/>
    </location>
</feature>
<dbReference type="InterPro" id="IPR050428">
    <property type="entry name" value="TCS_sensor_his_kinase"/>
</dbReference>
<dbReference type="SMART" id="SM00387">
    <property type="entry name" value="HATPase_c"/>
    <property type="match status" value="1"/>
</dbReference>
<organism evidence="14 15">
    <name type="scientific">Pseudoalteromonas caenipelagi</name>
    <dbReference type="NCBI Taxonomy" id="2726988"/>
    <lineage>
        <taxon>Bacteria</taxon>
        <taxon>Pseudomonadati</taxon>
        <taxon>Pseudomonadota</taxon>
        <taxon>Gammaproteobacteria</taxon>
        <taxon>Alteromonadales</taxon>
        <taxon>Pseudoalteromonadaceae</taxon>
        <taxon>Pseudoalteromonas</taxon>
    </lineage>
</organism>